<dbReference type="Proteomes" id="UP000807025">
    <property type="component" value="Unassembled WGS sequence"/>
</dbReference>
<organism evidence="1 2">
    <name type="scientific">Pleurotus eryngii</name>
    <name type="common">Boletus of the steppes</name>
    <dbReference type="NCBI Taxonomy" id="5323"/>
    <lineage>
        <taxon>Eukaryota</taxon>
        <taxon>Fungi</taxon>
        <taxon>Dikarya</taxon>
        <taxon>Basidiomycota</taxon>
        <taxon>Agaricomycotina</taxon>
        <taxon>Agaricomycetes</taxon>
        <taxon>Agaricomycetidae</taxon>
        <taxon>Agaricales</taxon>
        <taxon>Pleurotineae</taxon>
        <taxon>Pleurotaceae</taxon>
        <taxon>Pleurotus</taxon>
    </lineage>
</organism>
<accession>A0A9P6A3L7</accession>
<sequence>MFRPLDYFQTRNKSSFIMLSTPNSLVATLSIALGLITTPVIAAGGFPPINSSPGACGILPADASCEALFTACVESRPSPTDPFSSDICVAAASCYPISVDSFLGNVFCRLSGPSSNNPRSATSPRLSDAVYNRIAGTNGQVTLPSYRAWYTAQVHAANPNTDILADLALIREAFDIMAAWTDTCDNANIPKGNFLDWFQWSSTVRGPQTTCGLVVNCPSTFVSYCIDLAVSCAHNDNAVSNPFSIPECVAGALCWEDGVNSFLQAVTCRNNFEFNRGVQAPVSTAVPALTSSILPSSISFSAFSDFIVEQMSRFGTRAPGSATPLSGRWSVIVAWTNFCTTNIVPRANLSDLLRYSFTKLTSTTCSGGSQCTPDPNASCEQLFQACVTSPNVLTNPYANINCVLAATCKDGGINAFGEAVGCAKNTQSNPRAYPRLSSSVFDALAFGDGFVNQQNYIDSYYGALSTLPNPSWPDVAYVIGKWTTIQTWTAFPSGEVPFGNFADFLQYA</sequence>
<gene>
    <name evidence="1" type="ORF">BDN71DRAFT_346320</name>
</gene>
<proteinExistence type="predicted"/>
<dbReference type="EMBL" id="MU154536">
    <property type="protein sequence ID" value="KAF9498641.1"/>
    <property type="molecule type" value="Genomic_DNA"/>
</dbReference>
<name>A0A9P6A3L7_PLEER</name>
<evidence type="ECO:0000313" key="1">
    <source>
        <dbReference type="EMBL" id="KAF9498641.1"/>
    </source>
</evidence>
<comment type="caution">
    <text evidence="1">The sequence shown here is derived from an EMBL/GenBank/DDBJ whole genome shotgun (WGS) entry which is preliminary data.</text>
</comment>
<reference evidence="1" key="1">
    <citation type="submission" date="2020-11" db="EMBL/GenBank/DDBJ databases">
        <authorList>
            <consortium name="DOE Joint Genome Institute"/>
            <person name="Ahrendt S."/>
            <person name="Riley R."/>
            <person name="Andreopoulos W."/>
            <person name="Labutti K."/>
            <person name="Pangilinan J."/>
            <person name="Ruiz-Duenas F.J."/>
            <person name="Barrasa J.M."/>
            <person name="Sanchez-Garcia M."/>
            <person name="Camarero S."/>
            <person name="Miyauchi S."/>
            <person name="Serrano A."/>
            <person name="Linde D."/>
            <person name="Babiker R."/>
            <person name="Drula E."/>
            <person name="Ayuso-Fernandez I."/>
            <person name="Pacheco R."/>
            <person name="Padilla G."/>
            <person name="Ferreira P."/>
            <person name="Barriuso J."/>
            <person name="Kellner H."/>
            <person name="Castanera R."/>
            <person name="Alfaro M."/>
            <person name="Ramirez L."/>
            <person name="Pisabarro A.G."/>
            <person name="Kuo A."/>
            <person name="Tritt A."/>
            <person name="Lipzen A."/>
            <person name="He G."/>
            <person name="Yan M."/>
            <person name="Ng V."/>
            <person name="Cullen D."/>
            <person name="Martin F."/>
            <person name="Rosso M.-N."/>
            <person name="Henrissat B."/>
            <person name="Hibbett D."/>
            <person name="Martinez A.T."/>
            <person name="Grigoriev I.V."/>
        </authorList>
    </citation>
    <scope>NUCLEOTIDE SEQUENCE</scope>
    <source>
        <strain evidence="1">ATCC 90797</strain>
    </source>
</reference>
<dbReference type="AlphaFoldDB" id="A0A9P6A3L7"/>
<dbReference type="OrthoDB" id="2734890at2759"/>
<evidence type="ECO:0000313" key="2">
    <source>
        <dbReference type="Proteomes" id="UP000807025"/>
    </source>
</evidence>
<protein>
    <submittedName>
        <fullName evidence="1">Uncharacterized protein</fullName>
    </submittedName>
</protein>
<keyword evidence="2" id="KW-1185">Reference proteome</keyword>